<dbReference type="InterPro" id="IPR029071">
    <property type="entry name" value="Ubiquitin-like_domsf"/>
</dbReference>
<dbReference type="EMBL" id="FJUX01000055">
    <property type="protein sequence ID" value="CZT02171.1"/>
    <property type="molecule type" value="Genomic_DNA"/>
</dbReference>
<evidence type="ECO:0000259" key="2">
    <source>
        <dbReference type="PROSITE" id="PS50053"/>
    </source>
</evidence>
<dbReference type="SUPFAM" id="SSF54236">
    <property type="entry name" value="Ubiquitin-like"/>
    <property type="match status" value="1"/>
</dbReference>
<dbReference type="InterPro" id="IPR038169">
    <property type="entry name" value="DC-UbP/UBTD2_N_sf"/>
</dbReference>
<feature type="compositionally biased region" description="Basic and acidic residues" evidence="1">
    <location>
        <begin position="79"/>
        <end position="93"/>
    </location>
</feature>
<keyword evidence="4" id="KW-1185">Reference proteome</keyword>
<reference evidence="4" key="1">
    <citation type="submission" date="2016-03" db="EMBL/GenBank/DDBJ databases">
        <authorList>
            <person name="Guldener U."/>
        </authorList>
    </citation>
    <scope>NUCLEOTIDE SEQUENCE [LARGE SCALE GENOMIC DNA]</scope>
    <source>
        <strain evidence="4">04CH-RAC-A.6.1</strain>
    </source>
</reference>
<dbReference type="AlphaFoldDB" id="A0A1E1KVK7"/>
<dbReference type="InterPro" id="IPR032752">
    <property type="entry name" value="DC-UbP/UBTD2_N"/>
</dbReference>
<dbReference type="InterPro" id="IPR039869">
    <property type="entry name" value="UBTD1/2"/>
</dbReference>
<feature type="region of interest" description="Disordered" evidence="1">
    <location>
        <begin position="197"/>
        <end position="222"/>
    </location>
</feature>
<dbReference type="Gene3D" id="1.20.225.20">
    <property type="entry name" value="Ub domain-containing protein, DC-UbP/UBTD2, N-terminal domain"/>
    <property type="match status" value="1"/>
</dbReference>
<accession>A0A1E1KVK7</accession>
<gene>
    <name evidence="3" type="ORF">RAG0_09451</name>
</gene>
<feature type="compositionally biased region" description="Polar residues" evidence="1">
    <location>
        <begin position="1"/>
        <end position="10"/>
    </location>
</feature>
<feature type="domain" description="Ubiquitin-like" evidence="2">
    <location>
        <begin position="240"/>
        <end position="309"/>
    </location>
</feature>
<dbReference type="InterPro" id="IPR000626">
    <property type="entry name" value="Ubiquitin-like_dom"/>
</dbReference>
<evidence type="ECO:0000313" key="3">
    <source>
        <dbReference type="EMBL" id="CZT02171.1"/>
    </source>
</evidence>
<evidence type="ECO:0000256" key="1">
    <source>
        <dbReference type="SAM" id="MobiDB-lite"/>
    </source>
</evidence>
<name>A0A1E1KVK7_9HELO</name>
<dbReference type="OrthoDB" id="1640476at2759"/>
<dbReference type="PROSITE" id="PS50053">
    <property type="entry name" value="UBIQUITIN_2"/>
    <property type="match status" value="1"/>
</dbReference>
<organism evidence="3 4">
    <name type="scientific">Rhynchosporium agropyri</name>
    <dbReference type="NCBI Taxonomy" id="914238"/>
    <lineage>
        <taxon>Eukaryota</taxon>
        <taxon>Fungi</taxon>
        <taxon>Dikarya</taxon>
        <taxon>Ascomycota</taxon>
        <taxon>Pezizomycotina</taxon>
        <taxon>Leotiomycetes</taxon>
        <taxon>Helotiales</taxon>
        <taxon>Ploettnerulaceae</taxon>
        <taxon>Rhynchosporium</taxon>
    </lineage>
</organism>
<proteinExistence type="predicted"/>
<dbReference type="Pfam" id="PF16455">
    <property type="entry name" value="UBD"/>
    <property type="match status" value="1"/>
</dbReference>
<feature type="region of interest" description="Disordered" evidence="1">
    <location>
        <begin position="1"/>
        <end position="93"/>
    </location>
</feature>
<dbReference type="PANTHER" id="PTHR13609">
    <property type="entry name" value="UBIQUITIN DOMAIN CONTAINING 1 PROTEIN-RELATED"/>
    <property type="match status" value="1"/>
</dbReference>
<sequence>MSSKKSQTPNIRARDSARQRRFQVMGCCSSSVSPSPYPAQNHQNGNSASPINSSQPASQNMIPRPSTNASNQSGLQPHRQPDLTKLPTKDLKPHVWKSQERTWTRAQIDAERIAFFDTRVTGRQEIWQAIRTALEVLWAGGEPEEDGDRLATAQVILKAAGVTIPSGNLTRDVYDGLGARYDLPDYVVSDPTNLVELSTKSVRDDGNKSEDGGAREDEDELLRKEEIRRGKAVVKSEDMTDIRIKLSDRETPPLVVSVNKQDLVRIITQTINDEAELESSKHIRLAYMGKMLLGNQTLQAQGWQEGHVINGYVLG</sequence>
<dbReference type="Proteomes" id="UP000178912">
    <property type="component" value="Unassembled WGS sequence"/>
</dbReference>
<evidence type="ECO:0000313" key="4">
    <source>
        <dbReference type="Proteomes" id="UP000178912"/>
    </source>
</evidence>
<feature type="compositionally biased region" description="Polar residues" evidence="1">
    <location>
        <begin position="40"/>
        <end position="75"/>
    </location>
</feature>
<feature type="compositionally biased region" description="Basic and acidic residues" evidence="1">
    <location>
        <begin position="201"/>
        <end position="222"/>
    </location>
</feature>
<protein>
    <recommendedName>
        <fullName evidence="2">Ubiquitin-like domain-containing protein</fullName>
    </recommendedName>
</protein>